<evidence type="ECO:0000259" key="1">
    <source>
        <dbReference type="PROSITE" id="PS50943"/>
    </source>
</evidence>
<dbReference type="CDD" id="cd00093">
    <property type="entry name" value="HTH_XRE"/>
    <property type="match status" value="1"/>
</dbReference>
<name>A0A255GTK8_9ACTN</name>
<sequence length="124" mass="13570">MGEITSAERAQRVEATEPEPLLREVTGRVLRRHRHERGERLVETAGRAGVSTQYLSELERGRKDASSELLAAVAGALDLSLLELTHEVGRELSQRSVASVRCLPVRSAYARTPGRFRGPVALAA</sequence>
<organism evidence="2 3">
    <name type="scientific">Enemella evansiae</name>
    <dbReference type="NCBI Taxonomy" id="2016499"/>
    <lineage>
        <taxon>Bacteria</taxon>
        <taxon>Bacillati</taxon>
        <taxon>Actinomycetota</taxon>
        <taxon>Actinomycetes</taxon>
        <taxon>Propionibacteriales</taxon>
        <taxon>Propionibacteriaceae</taxon>
        <taxon>Enemella</taxon>
    </lineage>
</organism>
<dbReference type="SUPFAM" id="SSF47413">
    <property type="entry name" value="lambda repressor-like DNA-binding domains"/>
    <property type="match status" value="1"/>
</dbReference>
<gene>
    <name evidence="2" type="ORF">CGZ94_04210</name>
</gene>
<dbReference type="Pfam" id="PF13560">
    <property type="entry name" value="HTH_31"/>
    <property type="match status" value="1"/>
</dbReference>
<accession>A0A255GTK8</accession>
<dbReference type="Proteomes" id="UP000215896">
    <property type="component" value="Unassembled WGS sequence"/>
</dbReference>
<evidence type="ECO:0000313" key="3">
    <source>
        <dbReference type="Proteomes" id="UP000215896"/>
    </source>
</evidence>
<protein>
    <submittedName>
        <fullName evidence="2">Transcriptional regulator</fullName>
    </submittedName>
</protein>
<dbReference type="Gene3D" id="1.10.260.40">
    <property type="entry name" value="lambda repressor-like DNA-binding domains"/>
    <property type="match status" value="1"/>
</dbReference>
<feature type="domain" description="HTH cro/C1-type" evidence="1">
    <location>
        <begin position="30"/>
        <end position="84"/>
    </location>
</feature>
<dbReference type="EMBL" id="NMVO01000003">
    <property type="protein sequence ID" value="OYO16394.1"/>
    <property type="molecule type" value="Genomic_DNA"/>
</dbReference>
<dbReference type="InterPro" id="IPR001387">
    <property type="entry name" value="Cro/C1-type_HTH"/>
</dbReference>
<reference evidence="2" key="1">
    <citation type="submission" date="2017-07" db="EMBL/GenBank/DDBJ databases">
        <title>Draft whole genome sequences of clinical Proprionibacteriaceae strains.</title>
        <authorList>
            <person name="Bernier A.-M."/>
            <person name="Bernard K."/>
            <person name="Domingo M.-C."/>
        </authorList>
    </citation>
    <scope>NUCLEOTIDE SEQUENCE [LARGE SCALE GENOMIC DNA]</scope>
    <source>
        <strain evidence="2">NML 030167</strain>
    </source>
</reference>
<dbReference type="AlphaFoldDB" id="A0A255GTK8"/>
<proteinExistence type="predicted"/>
<dbReference type="GO" id="GO:0003677">
    <property type="term" value="F:DNA binding"/>
    <property type="evidence" value="ECO:0007669"/>
    <property type="project" value="InterPro"/>
</dbReference>
<comment type="caution">
    <text evidence="2">The sequence shown here is derived from an EMBL/GenBank/DDBJ whole genome shotgun (WGS) entry which is preliminary data.</text>
</comment>
<keyword evidence="3" id="KW-1185">Reference proteome</keyword>
<dbReference type="OrthoDB" id="3188736at2"/>
<dbReference type="RefSeq" id="WP_094404845.1">
    <property type="nucleotide sequence ID" value="NZ_NMVO01000003.1"/>
</dbReference>
<dbReference type="InterPro" id="IPR010982">
    <property type="entry name" value="Lambda_DNA-bd_dom_sf"/>
</dbReference>
<dbReference type="SMART" id="SM00530">
    <property type="entry name" value="HTH_XRE"/>
    <property type="match status" value="1"/>
</dbReference>
<dbReference type="PROSITE" id="PS50943">
    <property type="entry name" value="HTH_CROC1"/>
    <property type="match status" value="1"/>
</dbReference>
<evidence type="ECO:0000313" key="2">
    <source>
        <dbReference type="EMBL" id="OYO16394.1"/>
    </source>
</evidence>